<gene>
    <name evidence="1" type="ORF">Dsin_019453</name>
</gene>
<evidence type="ECO:0000313" key="2">
    <source>
        <dbReference type="Proteomes" id="UP001281410"/>
    </source>
</evidence>
<sequence length="107" mass="12322">MHREMKFSAGSVHQLLIRELHHDGLEDDMRFMIGHHSVRFSKVEFCLITGLKFGVILDAARYDMVENGIHERYFGGLDEIFAFEVIPELGTQFGSRRVIDLSPCILK</sequence>
<keyword evidence="2" id="KW-1185">Reference proteome</keyword>
<comment type="caution">
    <text evidence="1">The sequence shown here is derived from an EMBL/GenBank/DDBJ whole genome shotgun (WGS) entry which is preliminary data.</text>
</comment>
<reference evidence="1" key="1">
    <citation type="journal article" date="2023" name="Plant J.">
        <title>Genome sequences and population genomics provide insights into the demographic history, inbreeding, and mutation load of two 'living fossil' tree species of Dipteronia.</title>
        <authorList>
            <person name="Feng Y."/>
            <person name="Comes H.P."/>
            <person name="Chen J."/>
            <person name="Zhu S."/>
            <person name="Lu R."/>
            <person name="Zhang X."/>
            <person name="Li P."/>
            <person name="Qiu J."/>
            <person name="Olsen K.M."/>
            <person name="Qiu Y."/>
        </authorList>
    </citation>
    <scope>NUCLEOTIDE SEQUENCE</scope>
    <source>
        <strain evidence="1">NBL</strain>
    </source>
</reference>
<dbReference type="Proteomes" id="UP001281410">
    <property type="component" value="Unassembled WGS sequence"/>
</dbReference>
<evidence type="ECO:0000313" key="1">
    <source>
        <dbReference type="EMBL" id="KAK3205407.1"/>
    </source>
</evidence>
<dbReference type="EMBL" id="JANJYJ010000006">
    <property type="protein sequence ID" value="KAK3205407.1"/>
    <property type="molecule type" value="Genomic_DNA"/>
</dbReference>
<name>A0AAE0E2J2_9ROSI</name>
<dbReference type="PANTHER" id="PTHR48449:SF1">
    <property type="entry name" value="DUF1985 DOMAIN-CONTAINING PROTEIN"/>
    <property type="match status" value="1"/>
</dbReference>
<proteinExistence type="predicted"/>
<dbReference type="PANTHER" id="PTHR48449">
    <property type="entry name" value="DUF1985 DOMAIN-CONTAINING PROTEIN"/>
    <property type="match status" value="1"/>
</dbReference>
<dbReference type="AlphaFoldDB" id="A0AAE0E2J2"/>
<accession>A0AAE0E2J2</accession>
<protein>
    <submittedName>
        <fullName evidence="1">Uncharacterized protein</fullName>
    </submittedName>
</protein>
<organism evidence="1 2">
    <name type="scientific">Dipteronia sinensis</name>
    <dbReference type="NCBI Taxonomy" id="43782"/>
    <lineage>
        <taxon>Eukaryota</taxon>
        <taxon>Viridiplantae</taxon>
        <taxon>Streptophyta</taxon>
        <taxon>Embryophyta</taxon>
        <taxon>Tracheophyta</taxon>
        <taxon>Spermatophyta</taxon>
        <taxon>Magnoliopsida</taxon>
        <taxon>eudicotyledons</taxon>
        <taxon>Gunneridae</taxon>
        <taxon>Pentapetalae</taxon>
        <taxon>rosids</taxon>
        <taxon>malvids</taxon>
        <taxon>Sapindales</taxon>
        <taxon>Sapindaceae</taxon>
        <taxon>Hippocastanoideae</taxon>
        <taxon>Acereae</taxon>
        <taxon>Dipteronia</taxon>
    </lineage>
</organism>